<keyword evidence="16" id="KW-1185">Reference proteome</keyword>
<feature type="domain" description="DNA-directed RNA polymerase subunit 2 hybrid-binding" evidence="9">
    <location>
        <begin position="682"/>
        <end position="1194"/>
    </location>
</feature>
<dbReference type="Gene3D" id="2.40.50.150">
    <property type="match status" value="1"/>
</dbReference>
<dbReference type="PROSITE" id="PS01166">
    <property type="entry name" value="RNA_POL_BETA"/>
    <property type="match status" value="1"/>
</dbReference>
<evidence type="ECO:0000259" key="9">
    <source>
        <dbReference type="Pfam" id="PF00562"/>
    </source>
</evidence>
<evidence type="ECO:0000256" key="5">
    <source>
        <dbReference type="ARBA" id="ARBA00048552"/>
    </source>
</evidence>
<evidence type="ECO:0000256" key="6">
    <source>
        <dbReference type="HAMAP-Rule" id="MF_01321"/>
    </source>
</evidence>
<dbReference type="EMBL" id="AP023322">
    <property type="protein sequence ID" value="BCI64240.1"/>
    <property type="molecule type" value="Genomic_DNA"/>
</dbReference>
<dbReference type="PANTHER" id="PTHR20856">
    <property type="entry name" value="DNA-DIRECTED RNA POLYMERASE I SUBUNIT 2"/>
    <property type="match status" value="1"/>
</dbReference>
<dbReference type="Pfam" id="PF10385">
    <property type="entry name" value="RNA_pol_Rpb2_45"/>
    <property type="match status" value="1"/>
</dbReference>
<evidence type="ECO:0000259" key="12">
    <source>
        <dbReference type="Pfam" id="PF04563"/>
    </source>
</evidence>
<dbReference type="HAMAP" id="MF_01321">
    <property type="entry name" value="RNApol_bact_RpoB"/>
    <property type="match status" value="1"/>
</dbReference>
<sequence>MSSNIGKPRVNFASIKNPLQYPDFLEVQLKSFRDFLQLDTPPEKRKNEGLYKVFAENFPIADTRNNFVLEFLDYYIDPPRYTIDECIERGLTYSVPLKAKLKLYCTDPDHEDFDTVIQDVYLGPIPYMTEKGTFVINGAERVVVSQLHRSPGVFFGQSTHANGTKLYSARIIPFKGSWIEFATDINNVMYAYIDRKKKLPVTTLLRAIGFESDKDILEIFGLAEEVKVNKTNLKKAVGRRLAARVLKTWVEDFVDEDTGEVVSIERNEVIIDRETVLEEEHIEEILESGVSNILLHKEERNLSDYSIIYNTLQKDSSNSEKEAVLYIYRQLRNAEPADDASAREVITNLFFSEKRYDLGEVGRYRINKKLNLSTPADIKVLTKEDIIEIIKYLIELINSKTDVDDIDHLSNRRVRTVGEQLYNQFGVGLARMSRTIRERMNVRDNEVFTPIDLINAKTISSVINTFFGTNALSQFMDQTNPLAEMTHKRRMSALGPGGLSRERAGFEVRDVHYTHYGRLCPIETPEGPNIGLISSLCVYAKINDLGFIETPYRKVENGKVDLSENGIVYLTAEVEEGKVIAQGNAPLNDDGTFIRTRVKSRLDADFPIVAPEEVNLMDVSPTQIASIAASLIPFLEHDDANRALMGSNMMRQAVPLLRTEAPVVGTGLEGQLIRDSRTQITAEGAGVVEFVDATTIRIRYDRTEEEEFVSFEDSVKEYTIPKFRKTNQSTTVDLRPICHKGDRVAAGQILTEGYSTENGELALGKNLKVAFMPWKGYNYEDAIVLNERVVREDILTSVHVDEYSLEVRETKRGMEELTSDIPNVSEEATKDLDERGIIRVGAHVNPGDIMIGKITPKGESDPSPEEKLLRAIFGDKAGDVKDASLKATPSLKGVVIGTNLFSRAIKKKKSKLSDKAILPKLDEEYEEKEAKLKDLLIEKLMILTNGKTSQGVKDYLGAEIIAKGAKFTQKALSEIDYTSIQVSKWTTDTAKNELIRATIMNYLKKYKEIDAELRRKKFDISIGDELPSGIVQMAKVYIAKKRKISVGDKMAGRHGNKGIVSRVVRQEDMPFLEDGTPVDIVLNPLGVPSRMNLGQIFETVLGWAGVKLGEKFATPIFDGASLDDLNEWTDKAGLPRYGKSYLYDGHTGERFDQPATVGVIYMLKLGHMVEDKMHARSIGPYSLITQQPLGGKAQFGGQRFGEMEVWALEAFGASHVLQEILTIKSDDVVGRSKAYEAIVKGEPMPTPGIPESLNVLLHELRGLGLSINLE</sequence>
<evidence type="ECO:0000256" key="4">
    <source>
        <dbReference type="ARBA" id="ARBA00023163"/>
    </source>
</evidence>
<evidence type="ECO:0000256" key="2">
    <source>
        <dbReference type="ARBA" id="ARBA00022679"/>
    </source>
</evidence>
<dbReference type="Pfam" id="PF04561">
    <property type="entry name" value="RNA_pol_Rpb2_2"/>
    <property type="match status" value="2"/>
</dbReference>
<dbReference type="InterPro" id="IPR007644">
    <property type="entry name" value="RNA_pol_bsu_protrusion"/>
</dbReference>
<name>A0A7G1HXA3_9BACT</name>
<comment type="catalytic activity">
    <reaction evidence="5 6 8">
        <text>RNA(n) + a ribonucleoside 5'-triphosphate = RNA(n+1) + diphosphate</text>
        <dbReference type="Rhea" id="RHEA:21248"/>
        <dbReference type="Rhea" id="RHEA-COMP:14527"/>
        <dbReference type="Rhea" id="RHEA-COMP:17342"/>
        <dbReference type="ChEBI" id="CHEBI:33019"/>
        <dbReference type="ChEBI" id="CHEBI:61557"/>
        <dbReference type="ChEBI" id="CHEBI:140395"/>
        <dbReference type="EC" id="2.7.7.6"/>
    </reaction>
</comment>
<keyword evidence="4 6" id="KW-0804">Transcription</keyword>
<evidence type="ECO:0000256" key="7">
    <source>
        <dbReference type="RuleBase" id="RU000434"/>
    </source>
</evidence>
<feature type="domain" description="DNA-directed RNA polymerase beta subunit external 1" evidence="14">
    <location>
        <begin position="552"/>
        <end position="620"/>
    </location>
</feature>
<organism evidence="15 16">
    <name type="scientific">Coprobacter secundus subsp. similis</name>
    <dbReference type="NCBI Taxonomy" id="2751153"/>
    <lineage>
        <taxon>Bacteria</taxon>
        <taxon>Pseudomonadati</taxon>
        <taxon>Bacteroidota</taxon>
        <taxon>Bacteroidia</taxon>
        <taxon>Bacteroidales</taxon>
        <taxon>Barnesiellaceae</taxon>
        <taxon>Coprobacter</taxon>
    </lineage>
</organism>
<proteinExistence type="inferred from homology"/>
<dbReference type="InterPro" id="IPR037033">
    <property type="entry name" value="DNA-dir_RNAP_su2_hyb_sf"/>
</dbReference>
<dbReference type="GO" id="GO:0000428">
    <property type="term" value="C:DNA-directed RNA polymerase complex"/>
    <property type="evidence" value="ECO:0007669"/>
    <property type="project" value="UniProtKB-KW"/>
</dbReference>
<evidence type="ECO:0000259" key="10">
    <source>
        <dbReference type="Pfam" id="PF04560"/>
    </source>
</evidence>
<feature type="domain" description="RNA polymerase Rpb2" evidence="10">
    <location>
        <begin position="1196"/>
        <end position="1269"/>
    </location>
</feature>
<gene>
    <name evidence="6 15" type="primary">rpoB</name>
    <name evidence="15" type="ORF">Cop2CBH44_25930</name>
</gene>
<comment type="function">
    <text evidence="6 8">DNA-dependent RNA polymerase catalyzes the transcription of DNA into RNA using the four ribonucleoside triphosphates as substrates.</text>
</comment>
<feature type="domain" description="RNA polymerase Rpb2" evidence="13">
    <location>
        <begin position="474"/>
        <end position="542"/>
    </location>
</feature>
<evidence type="ECO:0000259" key="11">
    <source>
        <dbReference type="Pfam" id="PF04561"/>
    </source>
</evidence>
<evidence type="ECO:0000313" key="15">
    <source>
        <dbReference type="EMBL" id="BCI64240.1"/>
    </source>
</evidence>
<dbReference type="Gene3D" id="3.90.1800.10">
    <property type="entry name" value="RNA polymerase alpha subunit dimerisation domain"/>
    <property type="match status" value="1"/>
</dbReference>
<dbReference type="Pfam" id="PF04565">
    <property type="entry name" value="RNA_pol_Rpb2_3"/>
    <property type="match status" value="1"/>
</dbReference>
<protein>
    <recommendedName>
        <fullName evidence="6 8">DNA-directed RNA polymerase subunit beta</fullName>
        <shortName evidence="6">RNAP subunit beta</shortName>
        <ecNumber evidence="6 8">2.7.7.6</ecNumber>
    </recommendedName>
    <alternativeName>
        <fullName evidence="6">RNA polymerase subunit beta</fullName>
    </alternativeName>
    <alternativeName>
        <fullName evidence="6">Transcriptase subunit beta</fullName>
    </alternativeName>
</protein>
<dbReference type="Pfam" id="PF04560">
    <property type="entry name" value="RNA_pol_Rpb2_7"/>
    <property type="match status" value="1"/>
</dbReference>
<evidence type="ECO:0000313" key="16">
    <source>
        <dbReference type="Proteomes" id="UP000594042"/>
    </source>
</evidence>
<dbReference type="Gene3D" id="2.40.50.100">
    <property type="match status" value="1"/>
</dbReference>
<evidence type="ECO:0000256" key="8">
    <source>
        <dbReference type="RuleBase" id="RU363031"/>
    </source>
</evidence>
<feature type="domain" description="RNA polymerase beta subunit protrusion" evidence="12">
    <location>
        <begin position="25"/>
        <end position="461"/>
    </location>
</feature>
<keyword evidence="1 6" id="KW-0240">DNA-directed RNA polymerase</keyword>
<dbReference type="SUPFAM" id="SSF64484">
    <property type="entry name" value="beta and beta-prime subunits of DNA dependent RNA-polymerase"/>
    <property type="match status" value="1"/>
</dbReference>
<dbReference type="GO" id="GO:0003677">
    <property type="term" value="F:DNA binding"/>
    <property type="evidence" value="ECO:0007669"/>
    <property type="project" value="UniProtKB-UniRule"/>
</dbReference>
<evidence type="ECO:0000256" key="3">
    <source>
        <dbReference type="ARBA" id="ARBA00022695"/>
    </source>
</evidence>
<dbReference type="Gene3D" id="3.90.1100.10">
    <property type="match status" value="2"/>
</dbReference>
<dbReference type="GO" id="GO:0003899">
    <property type="term" value="F:DNA-directed RNA polymerase activity"/>
    <property type="evidence" value="ECO:0007669"/>
    <property type="project" value="UniProtKB-UniRule"/>
</dbReference>
<dbReference type="InterPro" id="IPR015712">
    <property type="entry name" value="DNA-dir_RNA_pol_su2"/>
</dbReference>
<dbReference type="EC" id="2.7.7.6" evidence="6 8"/>
<dbReference type="Pfam" id="PF00562">
    <property type="entry name" value="RNA_pol_Rpb2_6"/>
    <property type="match status" value="1"/>
</dbReference>
<dbReference type="Proteomes" id="UP000594042">
    <property type="component" value="Chromosome"/>
</dbReference>
<dbReference type="AlphaFoldDB" id="A0A7G1HXA3"/>
<reference evidence="16" key="1">
    <citation type="submission" date="2020-07" db="EMBL/GenBank/DDBJ databases">
        <title>Complete genome sequencing of Coprobacter sp. strain 2CBH44.</title>
        <authorList>
            <person name="Sakamoto M."/>
            <person name="Murakami T."/>
            <person name="Mori H."/>
        </authorList>
    </citation>
    <scope>NUCLEOTIDE SEQUENCE [LARGE SCALE GENOMIC DNA]</scope>
    <source>
        <strain evidence="16">2CBH44</strain>
    </source>
</reference>
<dbReference type="Gene3D" id="2.40.270.10">
    <property type="entry name" value="DNA-directed RNA polymerase, subunit 2, domain 6"/>
    <property type="match status" value="3"/>
</dbReference>
<dbReference type="InterPro" id="IPR007121">
    <property type="entry name" value="RNA_pol_bsu_CS"/>
</dbReference>
<dbReference type="RefSeq" id="WP_021929635.1">
    <property type="nucleotide sequence ID" value="NZ_AP023322.1"/>
</dbReference>
<dbReference type="Pfam" id="PF04563">
    <property type="entry name" value="RNA_pol_Rpb2_1"/>
    <property type="match status" value="1"/>
</dbReference>
<dbReference type="GO" id="GO:0006351">
    <property type="term" value="P:DNA-templated transcription"/>
    <property type="evidence" value="ECO:0007669"/>
    <property type="project" value="UniProtKB-UniRule"/>
</dbReference>
<dbReference type="InterPro" id="IPR014724">
    <property type="entry name" value="RNA_pol_RPB2_OB-fold"/>
</dbReference>
<dbReference type="GO" id="GO:0032549">
    <property type="term" value="F:ribonucleoside binding"/>
    <property type="evidence" value="ECO:0007669"/>
    <property type="project" value="InterPro"/>
</dbReference>
<dbReference type="InterPro" id="IPR037034">
    <property type="entry name" value="RNA_pol_Rpb2_2_sf"/>
</dbReference>
<dbReference type="InterPro" id="IPR019462">
    <property type="entry name" value="DNA-dir_RNA_pol_bsu_external_1"/>
</dbReference>
<accession>A0A7G1HXA3</accession>
<dbReference type="InterPro" id="IPR042107">
    <property type="entry name" value="DNA-dir_RNA_pol_bsu_ext_1_sf"/>
</dbReference>
<dbReference type="NCBIfam" id="TIGR02013">
    <property type="entry name" value="rpoB"/>
    <property type="match status" value="1"/>
</dbReference>
<dbReference type="InterPro" id="IPR007645">
    <property type="entry name" value="RNA_pol_Rpb2_3"/>
</dbReference>
<dbReference type="InterPro" id="IPR007120">
    <property type="entry name" value="DNA-dir_RNAP_su2_dom"/>
</dbReference>
<dbReference type="InterPro" id="IPR010243">
    <property type="entry name" value="RNA_pol_bsu_bac"/>
</dbReference>
<dbReference type="InterPro" id="IPR007642">
    <property type="entry name" value="RNA_pol_Rpb2_2"/>
</dbReference>
<keyword evidence="2 6" id="KW-0808">Transferase</keyword>
<evidence type="ECO:0000259" key="13">
    <source>
        <dbReference type="Pfam" id="PF04565"/>
    </source>
</evidence>
<dbReference type="CDD" id="cd00653">
    <property type="entry name" value="RNA_pol_B_RPB2"/>
    <property type="match status" value="1"/>
</dbReference>
<comment type="subunit">
    <text evidence="6 8">The RNAP catalytic core consists of 2 alpha, 1 beta, 1 beta' and 1 omega subunit. When a sigma factor is associated with the core the holoenzyme is formed, which can initiate transcription.</text>
</comment>
<dbReference type="Gene3D" id="2.30.150.10">
    <property type="entry name" value="DNA-directed RNA polymerase, beta subunit, external 1 domain"/>
    <property type="match status" value="1"/>
</dbReference>
<comment type="similarity">
    <text evidence="6 7">Belongs to the RNA polymerase beta chain family.</text>
</comment>
<dbReference type="NCBIfam" id="NF001616">
    <property type="entry name" value="PRK00405.1"/>
    <property type="match status" value="1"/>
</dbReference>
<evidence type="ECO:0000259" key="14">
    <source>
        <dbReference type="Pfam" id="PF10385"/>
    </source>
</evidence>
<evidence type="ECO:0000256" key="1">
    <source>
        <dbReference type="ARBA" id="ARBA00022478"/>
    </source>
</evidence>
<feature type="domain" description="RNA polymerase Rpb2" evidence="11">
    <location>
        <begin position="296"/>
        <end position="415"/>
    </location>
</feature>
<keyword evidence="3 6" id="KW-0548">Nucleotidyltransferase</keyword>
<dbReference type="InterPro" id="IPR007641">
    <property type="entry name" value="RNA_pol_Rpb2_7"/>
</dbReference>
<dbReference type="Gene3D" id="3.90.1110.10">
    <property type="entry name" value="RNA polymerase Rpb2, domain 2"/>
    <property type="match status" value="2"/>
</dbReference>
<feature type="domain" description="RNA polymerase Rpb2" evidence="11">
    <location>
        <begin position="149"/>
        <end position="219"/>
    </location>
</feature>
<dbReference type="KEGG" id="copr:Cop2CBH44_25930"/>